<dbReference type="GO" id="GO:0031267">
    <property type="term" value="F:small GTPase binding"/>
    <property type="evidence" value="ECO:0007669"/>
    <property type="project" value="TreeGrafter"/>
</dbReference>
<dbReference type="GO" id="GO:0005096">
    <property type="term" value="F:GTPase activator activity"/>
    <property type="evidence" value="ECO:0007669"/>
    <property type="project" value="TreeGrafter"/>
</dbReference>
<sequence length="570" mass="64076">MVNWESLLEFEEAIASSNTSSFSSSSLLLQSIEGKLIDRLNCPTPSSCQYTEEDLIKSMSSYDFALDEFTSCSKCGCQLNNTGNYKSCCKNYVESKNYISSSMERSYWVSLINNPTGTINTLPNYTNMLILQQGIPSQLRSVIWNRLLLVGETIPETSSLIYENFQHSYNQEISEQISKDLHRTFPNVQFFTLPKTVENLSTILNVYANYDAELGYCQGLLFLVGVLYYHFQDESPALTFHSLVVIMQSEPELHDIFTASSMSSTLNEWLHEFLDILKIVDPALLNHLQNEIGIEFQVFLFQWWLSFVSSHIPDFSIINRIMDVCLTQGWKVGLFKVSLGLLVVNKPILMSLSEGDEEVIYQHLLNESRWGVAVNDLDLFFGKTLMSWDDEKLFMNASEEELFKIPKPASVASSHKRSASTVMDKFKQLSVGLGLPRSDSDELSPQTASSSSSSLSVFSNRGSTVNPIHNNGSNNNITDYESVYSDITSTHSGDENGCSSSSIKGFGNTFSSYIKPFHSRSPSKVDTISESSLVSENKHMKVLLKQAMEMIEHGEKNERVLDDIKLVLGL</sequence>
<dbReference type="PANTHER" id="PTHR47219">
    <property type="entry name" value="RAB GTPASE-ACTIVATING PROTEIN 1-LIKE"/>
    <property type="match status" value="1"/>
</dbReference>
<name>A0A9P0QRY9_9ASCO</name>
<dbReference type="EMBL" id="CAKXYY010000011">
    <property type="protein sequence ID" value="CAH2353505.1"/>
    <property type="molecule type" value="Genomic_DNA"/>
</dbReference>
<organism evidence="3 4">
    <name type="scientific">[Candida] railenensis</name>
    <dbReference type="NCBI Taxonomy" id="45579"/>
    <lineage>
        <taxon>Eukaryota</taxon>
        <taxon>Fungi</taxon>
        <taxon>Dikarya</taxon>
        <taxon>Ascomycota</taxon>
        <taxon>Saccharomycotina</taxon>
        <taxon>Pichiomycetes</taxon>
        <taxon>Debaryomycetaceae</taxon>
        <taxon>Kurtzmaniella</taxon>
    </lineage>
</organism>
<dbReference type="InterPro" id="IPR035969">
    <property type="entry name" value="Rab-GAP_TBC_sf"/>
</dbReference>
<feature type="compositionally biased region" description="Low complexity" evidence="1">
    <location>
        <begin position="444"/>
        <end position="458"/>
    </location>
</feature>
<comment type="caution">
    <text evidence="3">The sequence shown here is derived from an EMBL/GenBank/DDBJ whole genome shotgun (WGS) entry which is preliminary data.</text>
</comment>
<reference evidence="3" key="1">
    <citation type="submission" date="2022-03" db="EMBL/GenBank/DDBJ databases">
        <authorList>
            <person name="Legras J.-L."/>
            <person name="Devillers H."/>
            <person name="Grondin C."/>
        </authorList>
    </citation>
    <scope>NUCLEOTIDE SEQUENCE</scope>
    <source>
        <strain evidence="3">CLIB 1423</strain>
    </source>
</reference>
<gene>
    <name evidence="3" type="ORF">CLIB1423_11S01222</name>
</gene>
<feature type="domain" description="Rab-GAP TBC" evidence="2">
    <location>
        <begin position="134"/>
        <end position="329"/>
    </location>
</feature>
<dbReference type="Proteomes" id="UP000837801">
    <property type="component" value="Unassembled WGS sequence"/>
</dbReference>
<dbReference type="PROSITE" id="PS50086">
    <property type="entry name" value="TBC_RABGAP"/>
    <property type="match status" value="1"/>
</dbReference>
<dbReference type="InterPro" id="IPR050302">
    <property type="entry name" value="Rab_GAP_TBC_domain"/>
</dbReference>
<dbReference type="OrthoDB" id="159449at2759"/>
<dbReference type="SMART" id="SM00164">
    <property type="entry name" value="TBC"/>
    <property type="match status" value="1"/>
</dbReference>
<dbReference type="Pfam" id="PF00566">
    <property type="entry name" value="RabGAP-TBC"/>
    <property type="match status" value="1"/>
</dbReference>
<dbReference type="AlphaFoldDB" id="A0A9P0QRY9"/>
<accession>A0A9P0QRY9</accession>
<dbReference type="Gene3D" id="1.10.472.80">
    <property type="entry name" value="Ypt/Rab-GAP domain of gyp1p, domain 3"/>
    <property type="match status" value="1"/>
</dbReference>
<dbReference type="Gene3D" id="1.10.8.270">
    <property type="entry name" value="putative rabgap domain of human tbc1 domain family member 14 like domains"/>
    <property type="match status" value="1"/>
</dbReference>
<dbReference type="PANTHER" id="PTHR47219:SF9">
    <property type="entry name" value="GTPASE ACTIVATING PROTEIN AND CENTROSOME-ASSOCIATED, ISOFORM B"/>
    <property type="match status" value="1"/>
</dbReference>
<evidence type="ECO:0000313" key="3">
    <source>
        <dbReference type="EMBL" id="CAH2353505.1"/>
    </source>
</evidence>
<evidence type="ECO:0000256" key="1">
    <source>
        <dbReference type="SAM" id="MobiDB-lite"/>
    </source>
</evidence>
<dbReference type="SUPFAM" id="SSF47923">
    <property type="entry name" value="Ypt/Rab-GAP domain of gyp1p"/>
    <property type="match status" value="2"/>
</dbReference>
<dbReference type="InterPro" id="IPR000195">
    <property type="entry name" value="Rab-GAP-TBC_dom"/>
</dbReference>
<feature type="region of interest" description="Disordered" evidence="1">
    <location>
        <begin position="437"/>
        <end position="458"/>
    </location>
</feature>
<evidence type="ECO:0000259" key="2">
    <source>
        <dbReference type="PROSITE" id="PS50086"/>
    </source>
</evidence>
<dbReference type="GO" id="GO:0030427">
    <property type="term" value="C:site of polarized growth"/>
    <property type="evidence" value="ECO:0007669"/>
    <property type="project" value="UniProtKB-ARBA"/>
</dbReference>
<evidence type="ECO:0000313" key="4">
    <source>
        <dbReference type="Proteomes" id="UP000837801"/>
    </source>
</evidence>
<protein>
    <recommendedName>
        <fullName evidence="2">Rab-GAP TBC domain-containing protein</fullName>
    </recommendedName>
</protein>
<keyword evidence="4" id="KW-1185">Reference proteome</keyword>
<proteinExistence type="predicted"/>